<dbReference type="GO" id="GO:0000287">
    <property type="term" value="F:magnesium ion binding"/>
    <property type="evidence" value="ECO:0007669"/>
    <property type="project" value="UniProtKB-UniRule"/>
</dbReference>
<comment type="caution">
    <text evidence="8">The sequence shown here is derived from an EMBL/GenBank/DDBJ whole genome shotgun (WGS) entry which is preliminary data.</text>
</comment>
<dbReference type="PANTHER" id="PTHR19278">
    <property type="entry name" value="OROTATE PHOSPHORIBOSYLTRANSFERASE"/>
    <property type="match status" value="1"/>
</dbReference>
<dbReference type="GO" id="GO:0044205">
    <property type="term" value="P:'de novo' UMP biosynthetic process"/>
    <property type="evidence" value="ECO:0007669"/>
    <property type="project" value="UniProtKB-UniRule"/>
</dbReference>
<keyword evidence="4 6" id="KW-0808">Transferase</keyword>
<protein>
    <recommendedName>
        <fullName evidence="2 6">Orotate phosphoribosyltransferase</fullName>
        <shortName evidence="6">OPRT</shortName>
        <shortName evidence="6">OPRTase</shortName>
        <ecNumber evidence="2 6">2.4.2.10</ecNumber>
    </recommendedName>
</protein>
<comment type="cofactor">
    <cofactor evidence="6">
        <name>Mg(2+)</name>
        <dbReference type="ChEBI" id="CHEBI:18420"/>
    </cofactor>
</comment>
<keyword evidence="6" id="KW-0460">Magnesium</keyword>
<comment type="similarity">
    <text evidence="6">Belongs to the purine/pyrimidine phosphoribosyltransferase family. PyrE subfamily.</text>
</comment>
<dbReference type="NCBIfam" id="TIGR00336">
    <property type="entry name" value="pyrE"/>
    <property type="match status" value="1"/>
</dbReference>
<evidence type="ECO:0000256" key="3">
    <source>
        <dbReference type="ARBA" id="ARBA00022676"/>
    </source>
</evidence>
<dbReference type="Pfam" id="PF00156">
    <property type="entry name" value="Pribosyltran"/>
    <property type="match status" value="1"/>
</dbReference>
<evidence type="ECO:0000313" key="9">
    <source>
        <dbReference type="Proteomes" id="UP000231246"/>
    </source>
</evidence>
<dbReference type="HAMAP" id="MF_01208">
    <property type="entry name" value="PyrE"/>
    <property type="match status" value="1"/>
</dbReference>
<comment type="catalytic activity">
    <reaction evidence="6">
        <text>orotidine 5'-phosphate + diphosphate = orotate + 5-phospho-alpha-D-ribose 1-diphosphate</text>
        <dbReference type="Rhea" id="RHEA:10380"/>
        <dbReference type="ChEBI" id="CHEBI:30839"/>
        <dbReference type="ChEBI" id="CHEBI:33019"/>
        <dbReference type="ChEBI" id="CHEBI:57538"/>
        <dbReference type="ChEBI" id="CHEBI:58017"/>
        <dbReference type="EC" id="2.4.2.10"/>
    </reaction>
</comment>
<evidence type="ECO:0000256" key="6">
    <source>
        <dbReference type="HAMAP-Rule" id="MF_01208"/>
    </source>
</evidence>
<dbReference type="PANTHER" id="PTHR19278:SF9">
    <property type="entry name" value="URIDINE 5'-MONOPHOSPHATE SYNTHASE"/>
    <property type="match status" value="1"/>
</dbReference>
<dbReference type="InterPro" id="IPR029057">
    <property type="entry name" value="PRTase-like"/>
</dbReference>
<dbReference type="Gene3D" id="3.40.50.2020">
    <property type="match status" value="1"/>
</dbReference>
<dbReference type="GO" id="GO:0019856">
    <property type="term" value="P:pyrimidine nucleobase biosynthetic process"/>
    <property type="evidence" value="ECO:0007669"/>
    <property type="project" value="TreeGrafter"/>
</dbReference>
<accession>A0A2H0BUL0</accession>
<dbReference type="GO" id="GO:0004588">
    <property type="term" value="F:orotate phosphoribosyltransferase activity"/>
    <property type="evidence" value="ECO:0007669"/>
    <property type="project" value="UniProtKB-UniRule"/>
</dbReference>
<reference evidence="8 9" key="1">
    <citation type="submission" date="2017-09" db="EMBL/GenBank/DDBJ databases">
        <title>Depth-based differentiation of microbial function through sediment-hosted aquifers and enrichment of novel symbionts in the deep terrestrial subsurface.</title>
        <authorList>
            <person name="Probst A.J."/>
            <person name="Ladd B."/>
            <person name="Jarett J.K."/>
            <person name="Geller-Mcgrath D.E."/>
            <person name="Sieber C.M."/>
            <person name="Emerson J.B."/>
            <person name="Anantharaman K."/>
            <person name="Thomas B.C."/>
            <person name="Malmstrom R."/>
            <person name="Stieglmeier M."/>
            <person name="Klingl A."/>
            <person name="Woyke T."/>
            <person name="Ryan C.M."/>
            <person name="Banfield J.F."/>
        </authorList>
    </citation>
    <scope>NUCLEOTIDE SEQUENCE [LARGE SCALE GENOMIC DNA]</scope>
    <source>
        <strain evidence="8">CG22_combo_CG10-13_8_21_14_all_38_20</strain>
    </source>
</reference>
<keyword evidence="5 6" id="KW-0665">Pyrimidine biosynthesis</keyword>
<feature type="binding site" evidence="6">
    <location>
        <position position="127"/>
    </location>
    <ligand>
        <name>orotate</name>
        <dbReference type="ChEBI" id="CHEBI:30839"/>
    </ligand>
</feature>
<feature type="binding site" evidence="6">
    <location>
        <position position="103"/>
    </location>
    <ligand>
        <name>5-phospho-alpha-D-ribose 1-diphosphate</name>
        <dbReference type="ChEBI" id="CHEBI:58017"/>
        <note>ligand shared between dimeric partners</note>
    </ligand>
</feature>
<comment type="subunit">
    <text evidence="6">Homodimer.</text>
</comment>
<sequence length="213" mass="23834">MLAEEISRLLFKINAVSFKFDPPYTFTSGLKSPIYLDNRLIISYPEVRKQIIDYYVQVIKDDIGLDNVDWISGTATAAIPHAAFIANELNLPMVYVRSVAKKHGKGEQIEGYLKKESKVVVIEDHISTGKSSIDNALSIRAEGGIVEYCLATTTYETDISQQNFEKAKVKLITLTTGRLIAETAFKEGLISKKEKESVDLWFEDPPAWAGKVK</sequence>
<evidence type="ECO:0000256" key="1">
    <source>
        <dbReference type="ARBA" id="ARBA00004889"/>
    </source>
</evidence>
<dbReference type="EMBL" id="PCTA01000028">
    <property type="protein sequence ID" value="PIP61377.1"/>
    <property type="molecule type" value="Genomic_DNA"/>
</dbReference>
<feature type="domain" description="Phosphoribosyltransferase" evidence="7">
    <location>
        <begin position="50"/>
        <end position="131"/>
    </location>
</feature>
<evidence type="ECO:0000256" key="2">
    <source>
        <dbReference type="ARBA" id="ARBA00011971"/>
    </source>
</evidence>
<organism evidence="8 9">
    <name type="scientific">Candidatus Roizmanbacteria bacterium CG22_combo_CG10-13_8_21_14_all_38_20</name>
    <dbReference type="NCBI Taxonomy" id="1974862"/>
    <lineage>
        <taxon>Bacteria</taxon>
        <taxon>Candidatus Roizmaniibacteriota</taxon>
    </lineage>
</organism>
<dbReference type="CDD" id="cd06223">
    <property type="entry name" value="PRTases_typeI"/>
    <property type="match status" value="1"/>
</dbReference>
<dbReference type="InterPro" id="IPR023031">
    <property type="entry name" value="OPRT"/>
</dbReference>
<keyword evidence="3 6" id="KW-0328">Glycosyltransferase</keyword>
<evidence type="ECO:0000256" key="4">
    <source>
        <dbReference type="ARBA" id="ARBA00022679"/>
    </source>
</evidence>
<dbReference type="InterPro" id="IPR004467">
    <property type="entry name" value="Or_phspho_trans_dom"/>
</dbReference>
<dbReference type="SUPFAM" id="SSF53271">
    <property type="entry name" value="PRTase-like"/>
    <property type="match status" value="1"/>
</dbReference>
<feature type="binding site" evidence="6">
    <location>
        <position position="101"/>
    </location>
    <ligand>
        <name>5-phospho-alpha-D-ribose 1-diphosphate</name>
        <dbReference type="ChEBI" id="CHEBI:58017"/>
        <note>ligand shared between dimeric partners</note>
    </ligand>
</feature>
<feature type="binding site" evidence="6">
    <location>
        <position position="97"/>
    </location>
    <ligand>
        <name>5-phospho-alpha-D-ribose 1-diphosphate</name>
        <dbReference type="ChEBI" id="CHEBI:58017"/>
        <note>ligand shared between dimeric partners</note>
    </ligand>
</feature>
<comment type="pathway">
    <text evidence="1 6">Pyrimidine metabolism; UMP biosynthesis via de novo pathway; UMP from orotate: step 1/2.</text>
</comment>
<dbReference type="UniPathway" id="UPA00070">
    <property type="reaction ID" value="UER00119"/>
</dbReference>
<comment type="function">
    <text evidence="6">Catalyzes the transfer of a ribosyl phosphate group from 5-phosphoribose 1-diphosphate to orotate, leading to the formation of orotidine monophosphate (OMP).</text>
</comment>
<name>A0A2H0BUL0_9BACT</name>
<dbReference type="EC" id="2.4.2.10" evidence="2 6"/>
<gene>
    <name evidence="6 8" type="primary">pyrE</name>
    <name evidence="8" type="ORF">COW99_04520</name>
</gene>
<evidence type="ECO:0000313" key="8">
    <source>
        <dbReference type="EMBL" id="PIP61377.1"/>
    </source>
</evidence>
<feature type="binding site" description="in other chain" evidence="6">
    <location>
        <begin position="123"/>
        <end position="131"/>
    </location>
    <ligand>
        <name>5-phospho-alpha-D-ribose 1-diphosphate</name>
        <dbReference type="ChEBI" id="CHEBI:58017"/>
        <note>ligand shared between dimeric partners</note>
    </ligand>
</feature>
<dbReference type="Proteomes" id="UP000231246">
    <property type="component" value="Unassembled WGS sequence"/>
</dbReference>
<proteinExistence type="inferred from homology"/>
<comment type="caution">
    <text evidence="6">Lacks conserved residue(s) required for the propagation of feature annotation.</text>
</comment>
<dbReference type="InterPro" id="IPR000836">
    <property type="entry name" value="PRTase_dom"/>
</dbReference>
<dbReference type="AlphaFoldDB" id="A0A2H0BUL0"/>
<evidence type="ECO:0000259" key="7">
    <source>
        <dbReference type="Pfam" id="PF00156"/>
    </source>
</evidence>
<evidence type="ECO:0000256" key="5">
    <source>
        <dbReference type="ARBA" id="ARBA00022975"/>
    </source>
</evidence>